<dbReference type="SUPFAM" id="SSF48576">
    <property type="entry name" value="Terpenoid synthases"/>
    <property type="match status" value="1"/>
</dbReference>
<evidence type="ECO:0000256" key="4">
    <source>
        <dbReference type="ARBA" id="ARBA00022679"/>
    </source>
</evidence>
<gene>
    <name evidence="7" type="ORF">H6P81_018301</name>
</gene>
<dbReference type="SFLD" id="SFLDG01212">
    <property type="entry name" value="Phytoene_synthase_like"/>
    <property type="match status" value="1"/>
</dbReference>
<keyword evidence="4" id="KW-0808">Transferase</keyword>
<evidence type="ECO:0000256" key="2">
    <source>
        <dbReference type="ARBA" id="ARBA00006251"/>
    </source>
</evidence>
<dbReference type="FunFam" id="1.10.600.10:FF:000004">
    <property type="entry name" value="Phytoene synthase chloroplastic"/>
    <property type="match status" value="1"/>
</dbReference>
<dbReference type="InterPro" id="IPR033904">
    <property type="entry name" value="Trans_IPPS_HH"/>
</dbReference>
<dbReference type="SFLD" id="SFLDS00005">
    <property type="entry name" value="Isoprenoid_Synthase_Type_I"/>
    <property type="match status" value="1"/>
</dbReference>
<dbReference type="AlphaFoldDB" id="A0AAV7E105"/>
<dbReference type="SFLD" id="SFLDG01018">
    <property type="entry name" value="Squalene/Phytoene_Synthase_Lik"/>
    <property type="match status" value="1"/>
</dbReference>
<dbReference type="InterPro" id="IPR019845">
    <property type="entry name" value="Squalene/phytoene_synthase_CS"/>
</dbReference>
<accession>A0AAV7E105</accession>
<evidence type="ECO:0000256" key="3">
    <source>
        <dbReference type="ARBA" id="ARBA00012396"/>
    </source>
</evidence>
<dbReference type="EMBL" id="JAINDJ010000007">
    <property type="protein sequence ID" value="KAG9442447.1"/>
    <property type="molecule type" value="Genomic_DNA"/>
</dbReference>
<dbReference type="GO" id="GO:0051996">
    <property type="term" value="F:squalene synthase [NAD(P)H] activity"/>
    <property type="evidence" value="ECO:0007669"/>
    <property type="project" value="InterPro"/>
</dbReference>
<dbReference type="GO" id="GO:0009536">
    <property type="term" value="C:plastid"/>
    <property type="evidence" value="ECO:0007669"/>
    <property type="project" value="UniProtKB-ARBA"/>
</dbReference>
<dbReference type="PANTHER" id="PTHR31480">
    <property type="entry name" value="BIFUNCTIONAL LYCOPENE CYCLASE/PHYTOENE SYNTHASE"/>
    <property type="match status" value="1"/>
</dbReference>
<dbReference type="GO" id="GO:0046905">
    <property type="term" value="F:15-cis-phytoene synthase activity"/>
    <property type="evidence" value="ECO:0007669"/>
    <property type="project" value="UniProtKB-EC"/>
</dbReference>
<dbReference type="Gene3D" id="1.10.600.10">
    <property type="entry name" value="Farnesyl Diphosphate Synthase"/>
    <property type="match status" value="1"/>
</dbReference>
<evidence type="ECO:0000256" key="5">
    <source>
        <dbReference type="ARBA" id="ARBA00022746"/>
    </source>
</evidence>
<dbReference type="Pfam" id="PF00494">
    <property type="entry name" value="SQS_PSY"/>
    <property type="match status" value="1"/>
</dbReference>
<dbReference type="PROSITE" id="PS01044">
    <property type="entry name" value="SQUALEN_PHYTOEN_SYN_1"/>
    <property type="match status" value="1"/>
</dbReference>
<name>A0AAV7E105_ARIFI</name>
<comment type="similarity">
    <text evidence="2">Belongs to the phytoene/squalene synthase family.</text>
</comment>
<keyword evidence="8" id="KW-1185">Reference proteome</keyword>
<evidence type="ECO:0000313" key="8">
    <source>
        <dbReference type="Proteomes" id="UP000825729"/>
    </source>
</evidence>
<dbReference type="InterPro" id="IPR002060">
    <property type="entry name" value="Squ/phyt_synthse"/>
</dbReference>
<organism evidence="7 8">
    <name type="scientific">Aristolochia fimbriata</name>
    <name type="common">White veined hardy Dutchman's pipe vine</name>
    <dbReference type="NCBI Taxonomy" id="158543"/>
    <lineage>
        <taxon>Eukaryota</taxon>
        <taxon>Viridiplantae</taxon>
        <taxon>Streptophyta</taxon>
        <taxon>Embryophyta</taxon>
        <taxon>Tracheophyta</taxon>
        <taxon>Spermatophyta</taxon>
        <taxon>Magnoliopsida</taxon>
        <taxon>Magnoliidae</taxon>
        <taxon>Piperales</taxon>
        <taxon>Aristolochiaceae</taxon>
        <taxon>Aristolochia</taxon>
    </lineage>
</organism>
<dbReference type="Proteomes" id="UP000825729">
    <property type="component" value="Unassembled WGS sequence"/>
</dbReference>
<keyword evidence="6" id="KW-0414">Isoprene biosynthesis</keyword>
<dbReference type="CDD" id="cd00683">
    <property type="entry name" value="Trans_IPPS_HH"/>
    <property type="match status" value="1"/>
</dbReference>
<dbReference type="GO" id="GO:0016117">
    <property type="term" value="P:carotenoid biosynthetic process"/>
    <property type="evidence" value="ECO:0007669"/>
    <property type="project" value="UniProtKB-KW"/>
</dbReference>
<evidence type="ECO:0000313" key="7">
    <source>
        <dbReference type="EMBL" id="KAG9442447.1"/>
    </source>
</evidence>
<dbReference type="GO" id="GO:0004311">
    <property type="term" value="F:geranylgeranyl diphosphate synthase activity"/>
    <property type="evidence" value="ECO:0007669"/>
    <property type="project" value="InterPro"/>
</dbReference>
<dbReference type="InterPro" id="IPR008949">
    <property type="entry name" value="Isoprenoid_synthase_dom_sf"/>
</dbReference>
<dbReference type="InterPro" id="IPR044843">
    <property type="entry name" value="Trans_IPPS_bact-type"/>
</dbReference>
<proteinExistence type="inferred from homology"/>
<comment type="catalytic activity">
    <reaction evidence="1">
        <text>2 (2E,6E,10E)-geranylgeranyl diphosphate = 15-cis-phytoene + 2 diphosphate</text>
        <dbReference type="Rhea" id="RHEA:34475"/>
        <dbReference type="ChEBI" id="CHEBI:27787"/>
        <dbReference type="ChEBI" id="CHEBI:33019"/>
        <dbReference type="ChEBI" id="CHEBI:58756"/>
        <dbReference type="EC" id="2.5.1.32"/>
    </reaction>
</comment>
<evidence type="ECO:0000256" key="1">
    <source>
        <dbReference type="ARBA" id="ARBA00001805"/>
    </source>
</evidence>
<evidence type="ECO:0000256" key="6">
    <source>
        <dbReference type="ARBA" id="ARBA00023229"/>
    </source>
</evidence>
<sequence>MSSSTILWVASPLDISGGLGFSDSIREGVRIVDNTGSVSKTIFARYDVKVKGRRTRWSSGSVNADLKYACTSFGPENTGSFPIFSSLVATPAGEIALSSEQKVYDVVLKQAALVKKHLRSIDDLDVKPEIVVPGTLNMLNEAYDRCRDVCAEYAKTFYLGTLLMTPERRRAIWAIYVWCRRTDELVDGPNASHITPTALDRWEKRLEDLFVGRPYDMFDAALSDTVSKFPVDIQPFKDMIDGMRMDLVKSRYKNFDELYLYCYYVAGTVGLMSVPVMGIDPISQASTESVYNAALALGLANQLTNILRDVGEDARRGRIYLPQDELAQAGLSDEDIFAGKVTDKWRSFMKNQIRRARMFFKEAEKGVTELNPASRWPVWASLLLYSEILDEIEANDYNNFTKRAYVSKAKKIMALPLAYTKSLMSPTRTPTLVKA</sequence>
<dbReference type="EC" id="2.5.1.32" evidence="3"/>
<reference evidence="7 8" key="1">
    <citation type="submission" date="2021-07" db="EMBL/GenBank/DDBJ databases">
        <title>The Aristolochia fimbriata genome: insights into angiosperm evolution, floral development and chemical biosynthesis.</title>
        <authorList>
            <person name="Jiao Y."/>
        </authorList>
    </citation>
    <scope>NUCLEOTIDE SEQUENCE [LARGE SCALE GENOMIC DNA]</scope>
    <source>
        <strain evidence="7">IBCAS-2021</strain>
        <tissue evidence="7">Leaf</tissue>
    </source>
</reference>
<keyword evidence="5" id="KW-0125">Carotenoid biosynthesis</keyword>
<dbReference type="PROSITE" id="PS01045">
    <property type="entry name" value="SQUALEN_PHYTOEN_SYN_2"/>
    <property type="match status" value="1"/>
</dbReference>
<protein>
    <recommendedName>
        <fullName evidence="3">15-cis-phytoene synthase</fullName>
        <ecNumber evidence="3">2.5.1.32</ecNumber>
    </recommendedName>
</protein>
<comment type="caution">
    <text evidence="7">The sequence shown here is derived from an EMBL/GenBank/DDBJ whole genome shotgun (WGS) entry which is preliminary data.</text>
</comment>